<keyword evidence="2" id="KW-0695">RNA-directed DNA polymerase</keyword>
<dbReference type="GO" id="GO:0004523">
    <property type="term" value="F:RNA-DNA hybrid ribonuclease activity"/>
    <property type="evidence" value="ECO:0007669"/>
    <property type="project" value="InterPro"/>
</dbReference>
<dbReference type="InterPro" id="IPR036397">
    <property type="entry name" value="RNaseH_sf"/>
</dbReference>
<evidence type="ECO:0000313" key="2">
    <source>
        <dbReference type="EMBL" id="MRX70925.1"/>
    </source>
</evidence>
<dbReference type="EMBL" id="WKKI01000002">
    <property type="protein sequence ID" value="MRX70925.1"/>
    <property type="molecule type" value="Genomic_DNA"/>
</dbReference>
<dbReference type="GO" id="GO:0003964">
    <property type="term" value="F:RNA-directed DNA polymerase activity"/>
    <property type="evidence" value="ECO:0007669"/>
    <property type="project" value="UniProtKB-KW"/>
</dbReference>
<dbReference type="InterPro" id="IPR012337">
    <property type="entry name" value="RNaseH-like_sf"/>
</dbReference>
<keyword evidence="2" id="KW-0808">Transferase</keyword>
<dbReference type="Pfam" id="PF13456">
    <property type="entry name" value="RVT_3"/>
    <property type="match status" value="1"/>
</dbReference>
<accession>A0A7X2LVZ9</accession>
<evidence type="ECO:0000313" key="3">
    <source>
        <dbReference type="Proteomes" id="UP000448867"/>
    </source>
</evidence>
<dbReference type="RefSeq" id="WP_154306055.1">
    <property type="nucleotide sequence ID" value="NZ_WKKI01000002.1"/>
</dbReference>
<keyword evidence="3" id="KW-1185">Reference proteome</keyword>
<sequence length="219" mass="25193">MKVIVEWTYTTPKKLETVFRSDALPLGDALILSDDLERTGRTKHLQFLDDTGTTWNLKELRKLEKDIEYEPQDILCYFDGSYDAQSGEGGLGAVIYYKLGKEDYRIRVNQKIDEMDSNNEAEYAAFWFLVRELEELGVKRQRVLFKGDSQVVLNQLSGEWPCYEETFAKWLDRIEEKLKHMGVVPEYEAVSRKANTEADHLAGQGLQGIAIRSSIKLNS</sequence>
<keyword evidence="2" id="KW-0548">Nucleotidyltransferase</keyword>
<protein>
    <submittedName>
        <fullName evidence="2">Reverse transcriptase-like protein</fullName>
    </submittedName>
</protein>
<dbReference type="PANTHER" id="PTHR46387:SF2">
    <property type="entry name" value="RIBONUCLEASE HI"/>
    <property type="match status" value="1"/>
</dbReference>
<dbReference type="Gene3D" id="3.30.420.10">
    <property type="entry name" value="Ribonuclease H-like superfamily/Ribonuclease H"/>
    <property type="match status" value="1"/>
</dbReference>
<dbReference type="PROSITE" id="PS50879">
    <property type="entry name" value="RNASE_H_1"/>
    <property type="match status" value="1"/>
</dbReference>
<dbReference type="AlphaFoldDB" id="A0A7X2LVZ9"/>
<dbReference type="OrthoDB" id="2680098at2"/>
<feature type="domain" description="RNase H type-1" evidence="1">
    <location>
        <begin position="70"/>
        <end position="207"/>
    </location>
</feature>
<name>A0A7X2LVZ9_9BACI</name>
<organism evidence="2 3">
    <name type="scientific">Metabacillus lacus</name>
    <dbReference type="NCBI Taxonomy" id="1983721"/>
    <lineage>
        <taxon>Bacteria</taxon>
        <taxon>Bacillati</taxon>
        <taxon>Bacillota</taxon>
        <taxon>Bacilli</taxon>
        <taxon>Bacillales</taxon>
        <taxon>Bacillaceae</taxon>
        <taxon>Metabacillus</taxon>
    </lineage>
</organism>
<gene>
    <name evidence="2" type="ORF">GJU40_01925</name>
</gene>
<comment type="caution">
    <text evidence="2">The sequence shown here is derived from an EMBL/GenBank/DDBJ whole genome shotgun (WGS) entry which is preliminary data.</text>
</comment>
<dbReference type="SUPFAM" id="SSF53098">
    <property type="entry name" value="Ribonuclease H-like"/>
    <property type="match status" value="1"/>
</dbReference>
<dbReference type="NCBIfam" id="NF005822">
    <property type="entry name" value="PRK07708.1"/>
    <property type="match status" value="1"/>
</dbReference>
<reference evidence="2 3" key="1">
    <citation type="submission" date="2019-11" db="EMBL/GenBank/DDBJ databases">
        <title>Bacillus lacus genome.</title>
        <authorList>
            <person name="Allen C.J."/>
            <person name="Newman J.D."/>
        </authorList>
    </citation>
    <scope>NUCLEOTIDE SEQUENCE [LARGE SCALE GENOMIC DNA]</scope>
    <source>
        <strain evidence="2 3">KCTC 33946</strain>
    </source>
</reference>
<dbReference type="InterPro" id="IPR002156">
    <property type="entry name" value="RNaseH_domain"/>
</dbReference>
<proteinExistence type="predicted"/>
<dbReference type="Proteomes" id="UP000448867">
    <property type="component" value="Unassembled WGS sequence"/>
</dbReference>
<dbReference type="CDD" id="cd09279">
    <property type="entry name" value="RNase_HI_like"/>
    <property type="match status" value="1"/>
</dbReference>
<dbReference type="GO" id="GO:0003676">
    <property type="term" value="F:nucleic acid binding"/>
    <property type="evidence" value="ECO:0007669"/>
    <property type="project" value="InterPro"/>
</dbReference>
<dbReference type="PANTHER" id="PTHR46387">
    <property type="entry name" value="POLYNUCLEOTIDYL TRANSFERASE, RIBONUCLEASE H-LIKE SUPERFAMILY PROTEIN"/>
    <property type="match status" value="1"/>
</dbReference>
<evidence type="ECO:0000259" key="1">
    <source>
        <dbReference type="PROSITE" id="PS50879"/>
    </source>
</evidence>